<dbReference type="Gene3D" id="3.40.50.720">
    <property type="entry name" value="NAD(P)-binding Rossmann-like Domain"/>
    <property type="match status" value="1"/>
</dbReference>
<dbReference type="Proteomes" id="UP000813385">
    <property type="component" value="Unassembled WGS sequence"/>
</dbReference>
<dbReference type="CDD" id="cd08273">
    <property type="entry name" value="MDR8"/>
    <property type="match status" value="1"/>
</dbReference>
<dbReference type="EMBL" id="JAGPXD010000001">
    <property type="protein sequence ID" value="KAH7374707.1"/>
    <property type="molecule type" value="Genomic_DNA"/>
</dbReference>
<feature type="domain" description="Enoyl reductase (ER)" evidence="1">
    <location>
        <begin position="13"/>
        <end position="334"/>
    </location>
</feature>
<evidence type="ECO:0000313" key="3">
    <source>
        <dbReference type="Proteomes" id="UP000813385"/>
    </source>
</evidence>
<dbReference type="InterPro" id="IPR020843">
    <property type="entry name" value="ER"/>
</dbReference>
<dbReference type="InterPro" id="IPR036291">
    <property type="entry name" value="NAD(P)-bd_dom_sf"/>
</dbReference>
<evidence type="ECO:0000313" key="2">
    <source>
        <dbReference type="EMBL" id="KAH7374707.1"/>
    </source>
</evidence>
<name>A0A8K0TQP3_9PEZI</name>
<accession>A0A8K0TQP3</accession>
<dbReference type="PANTHER" id="PTHR43677">
    <property type="entry name" value="SHORT-CHAIN DEHYDROGENASE/REDUCTASE"/>
    <property type="match status" value="1"/>
</dbReference>
<reference evidence="2" key="1">
    <citation type="journal article" date="2021" name="Nat. Commun.">
        <title>Genetic determinants of endophytism in the Arabidopsis root mycobiome.</title>
        <authorList>
            <person name="Mesny F."/>
            <person name="Miyauchi S."/>
            <person name="Thiergart T."/>
            <person name="Pickel B."/>
            <person name="Atanasova L."/>
            <person name="Karlsson M."/>
            <person name="Huettel B."/>
            <person name="Barry K.W."/>
            <person name="Haridas S."/>
            <person name="Chen C."/>
            <person name="Bauer D."/>
            <person name="Andreopoulos W."/>
            <person name="Pangilinan J."/>
            <person name="LaButti K."/>
            <person name="Riley R."/>
            <person name="Lipzen A."/>
            <person name="Clum A."/>
            <person name="Drula E."/>
            <person name="Henrissat B."/>
            <person name="Kohler A."/>
            <person name="Grigoriev I.V."/>
            <person name="Martin F.M."/>
            <person name="Hacquard S."/>
        </authorList>
    </citation>
    <scope>NUCLEOTIDE SEQUENCE</scope>
    <source>
        <strain evidence="2">MPI-CAGE-AT-0016</strain>
    </source>
</reference>
<keyword evidence="3" id="KW-1185">Reference proteome</keyword>
<dbReference type="SUPFAM" id="SSF50129">
    <property type="entry name" value="GroES-like"/>
    <property type="match status" value="1"/>
</dbReference>
<organism evidence="2 3">
    <name type="scientific">Plectosphaerella cucumerina</name>
    <dbReference type="NCBI Taxonomy" id="40658"/>
    <lineage>
        <taxon>Eukaryota</taxon>
        <taxon>Fungi</taxon>
        <taxon>Dikarya</taxon>
        <taxon>Ascomycota</taxon>
        <taxon>Pezizomycotina</taxon>
        <taxon>Sordariomycetes</taxon>
        <taxon>Hypocreomycetidae</taxon>
        <taxon>Glomerellales</taxon>
        <taxon>Plectosphaerellaceae</taxon>
        <taxon>Plectosphaerella</taxon>
    </lineage>
</organism>
<dbReference type="InterPro" id="IPR051397">
    <property type="entry name" value="Zn-ADH-like_protein"/>
</dbReference>
<dbReference type="SUPFAM" id="SSF51735">
    <property type="entry name" value="NAD(P)-binding Rossmann-fold domains"/>
    <property type="match status" value="1"/>
</dbReference>
<dbReference type="Pfam" id="PF13602">
    <property type="entry name" value="ADH_zinc_N_2"/>
    <property type="match status" value="1"/>
</dbReference>
<proteinExistence type="predicted"/>
<dbReference type="Gene3D" id="3.90.180.10">
    <property type="entry name" value="Medium-chain alcohol dehydrogenases, catalytic domain"/>
    <property type="match status" value="1"/>
</dbReference>
<sequence length="340" mass="37755">MSTIRRVLISAHGDASNVQVVDDKLPPPSKGETQVNVIYSGFSAADVNMRLGVYPLQRAAPLNPGYCFIGRVASNGERSGRFKPGDLVTAVSVYESEATKINIAEKYLIAVPESVDMREALGLILDWNTAYGLVHHATDLVGKGKRVFVHSMSGAVGYAIMTLCLLEGAEVFGTASERNHEAIRLQGATPFKYTDKQWMAEMESRGGAHVVYDALGFESWDESWNILVRDEQSRLVGFGANLNLVQGDTGKPRSQLPGMIKLFAKNGCMWTKRSTSFYYIDRDRSSFMSDVEELLNLLVQRKIEVPIKKIWDLENVREAHEQWTKIQGIGSCMVRVDTSV</sequence>
<evidence type="ECO:0000259" key="1">
    <source>
        <dbReference type="SMART" id="SM00829"/>
    </source>
</evidence>
<dbReference type="Pfam" id="PF08240">
    <property type="entry name" value="ADH_N"/>
    <property type="match status" value="1"/>
</dbReference>
<dbReference type="OrthoDB" id="203908at2759"/>
<protein>
    <submittedName>
        <fullName evidence="2">Chaperonin 10-like protein</fullName>
    </submittedName>
</protein>
<dbReference type="InterPro" id="IPR013154">
    <property type="entry name" value="ADH-like_N"/>
</dbReference>
<dbReference type="GO" id="GO:0016491">
    <property type="term" value="F:oxidoreductase activity"/>
    <property type="evidence" value="ECO:0007669"/>
    <property type="project" value="InterPro"/>
</dbReference>
<gene>
    <name evidence="2" type="ORF">B0T11DRAFT_344459</name>
</gene>
<dbReference type="PANTHER" id="PTHR43677:SF4">
    <property type="entry name" value="QUINONE OXIDOREDUCTASE-LIKE PROTEIN 2"/>
    <property type="match status" value="1"/>
</dbReference>
<comment type="caution">
    <text evidence="2">The sequence shown here is derived from an EMBL/GenBank/DDBJ whole genome shotgun (WGS) entry which is preliminary data.</text>
</comment>
<dbReference type="InterPro" id="IPR011032">
    <property type="entry name" value="GroES-like_sf"/>
</dbReference>
<dbReference type="AlphaFoldDB" id="A0A8K0TQP3"/>
<dbReference type="SMART" id="SM00829">
    <property type="entry name" value="PKS_ER"/>
    <property type="match status" value="1"/>
</dbReference>
<dbReference type="GO" id="GO:0005739">
    <property type="term" value="C:mitochondrion"/>
    <property type="evidence" value="ECO:0007669"/>
    <property type="project" value="TreeGrafter"/>
</dbReference>